<evidence type="ECO:0000256" key="4">
    <source>
        <dbReference type="ARBA" id="ARBA00022801"/>
    </source>
</evidence>
<dbReference type="GO" id="GO:0004519">
    <property type="term" value="F:endonuclease activity"/>
    <property type="evidence" value="ECO:0007669"/>
    <property type="project" value="UniProtKB-KW"/>
</dbReference>
<evidence type="ECO:0000256" key="5">
    <source>
        <dbReference type="ARBA" id="ARBA00023204"/>
    </source>
</evidence>
<gene>
    <name evidence="7" type="ORF">FYJ39_03100</name>
</gene>
<keyword evidence="2 7" id="KW-0255">Endonuclease</keyword>
<evidence type="ECO:0000256" key="2">
    <source>
        <dbReference type="ARBA" id="ARBA00022759"/>
    </source>
</evidence>
<protein>
    <submittedName>
        <fullName evidence="7">Very short patch repair endonuclease</fullName>
    </submittedName>
</protein>
<evidence type="ECO:0000256" key="1">
    <source>
        <dbReference type="ARBA" id="ARBA00022722"/>
    </source>
</evidence>
<dbReference type="GO" id="GO:0016787">
    <property type="term" value="F:hydrolase activity"/>
    <property type="evidence" value="ECO:0007669"/>
    <property type="project" value="UniProtKB-KW"/>
</dbReference>
<keyword evidence="3" id="KW-0227">DNA damage</keyword>
<dbReference type="Pfam" id="PF03852">
    <property type="entry name" value="Vsr"/>
    <property type="match status" value="1"/>
</dbReference>
<keyword evidence="1" id="KW-0540">Nuclease</keyword>
<evidence type="ECO:0000256" key="6">
    <source>
        <dbReference type="ARBA" id="ARBA00029466"/>
    </source>
</evidence>
<sequence>MSDVMTPEQRSRAMSHIKGKDTSIEVILRKSLWHKGIRYRKNYKKLPGTPDIAITKYRIAIFCDSEFFHGYNWEIKKQKLGHNREYWIKKIERNMARDRDNDFKLIAMDWVPMHFWGQEIQKHTEECVQAVEDLIFELQMSQFDVMIDGTRDYIENIK</sequence>
<evidence type="ECO:0000313" key="8">
    <source>
        <dbReference type="Proteomes" id="UP000429958"/>
    </source>
</evidence>
<comment type="similarity">
    <text evidence="6">Belongs to the Vsr family.</text>
</comment>
<comment type="caution">
    <text evidence="7">The sequence shown here is derived from an EMBL/GenBank/DDBJ whole genome shotgun (WGS) entry which is preliminary data.</text>
</comment>
<proteinExistence type="inferred from homology"/>
<dbReference type="RefSeq" id="WP_154470991.1">
    <property type="nucleotide sequence ID" value="NZ_VUMD01000002.1"/>
</dbReference>
<reference evidence="7 8" key="1">
    <citation type="submission" date="2019-08" db="EMBL/GenBank/DDBJ databases">
        <title>In-depth cultivation of the pig gut microbiome towards novel bacterial diversity and tailored functional studies.</title>
        <authorList>
            <person name="Wylensek D."/>
            <person name="Hitch T.C.A."/>
            <person name="Clavel T."/>
        </authorList>
    </citation>
    <scope>NUCLEOTIDE SEQUENCE [LARGE SCALE GENOMIC DNA]</scope>
    <source>
        <strain evidence="7 8">WCA-389-WT-23D1</strain>
    </source>
</reference>
<dbReference type="AlphaFoldDB" id="A0A7X2TBL7"/>
<evidence type="ECO:0000313" key="7">
    <source>
        <dbReference type="EMBL" id="MSS35590.1"/>
    </source>
</evidence>
<dbReference type="GO" id="GO:0006298">
    <property type="term" value="P:mismatch repair"/>
    <property type="evidence" value="ECO:0007669"/>
    <property type="project" value="InterPro"/>
</dbReference>
<keyword evidence="5" id="KW-0234">DNA repair</keyword>
<keyword evidence="4" id="KW-0378">Hydrolase</keyword>
<dbReference type="Proteomes" id="UP000429958">
    <property type="component" value="Unassembled WGS sequence"/>
</dbReference>
<dbReference type="SUPFAM" id="SSF52980">
    <property type="entry name" value="Restriction endonuclease-like"/>
    <property type="match status" value="1"/>
</dbReference>
<keyword evidence="8" id="KW-1185">Reference proteome</keyword>
<dbReference type="Gene3D" id="3.40.960.10">
    <property type="entry name" value="VSR Endonuclease"/>
    <property type="match status" value="1"/>
</dbReference>
<evidence type="ECO:0000256" key="3">
    <source>
        <dbReference type="ARBA" id="ARBA00022763"/>
    </source>
</evidence>
<dbReference type="NCBIfam" id="TIGR00632">
    <property type="entry name" value="vsr"/>
    <property type="match status" value="1"/>
</dbReference>
<dbReference type="EMBL" id="VUMD01000002">
    <property type="protein sequence ID" value="MSS35590.1"/>
    <property type="molecule type" value="Genomic_DNA"/>
</dbReference>
<dbReference type="InterPro" id="IPR004603">
    <property type="entry name" value="DNA_mismatch_endonuc_vsr"/>
</dbReference>
<accession>A0A7X2TBL7</accession>
<organism evidence="7 8">
    <name type="scientific">Clostridium porci</name>
    <dbReference type="NCBI Taxonomy" id="2605778"/>
    <lineage>
        <taxon>Bacteria</taxon>
        <taxon>Bacillati</taxon>
        <taxon>Bacillota</taxon>
        <taxon>Clostridia</taxon>
        <taxon>Eubacteriales</taxon>
        <taxon>Clostridiaceae</taxon>
        <taxon>Clostridium</taxon>
    </lineage>
</organism>
<dbReference type="InterPro" id="IPR011335">
    <property type="entry name" value="Restrct_endonuc-II-like"/>
</dbReference>
<name>A0A7X2TBL7_9CLOT</name>
<dbReference type="CDD" id="cd00221">
    <property type="entry name" value="Vsr"/>
    <property type="match status" value="1"/>
</dbReference>